<organism evidence="2 3">
    <name type="scientific">Pendulispora rubella</name>
    <dbReference type="NCBI Taxonomy" id="2741070"/>
    <lineage>
        <taxon>Bacteria</taxon>
        <taxon>Pseudomonadati</taxon>
        <taxon>Myxococcota</taxon>
        <taxon>Myxococcia</taxon>
        <taxon>Myxococcales</taxon>
        <taxon>Sorangiineae</taxon>
        <taxon>Pendulisporaceae</taxon>
        <taxon>Pendulispora</taxon>
    </lineage>
</organism>
<dbReference type="Proteomes" id="UP001374803">
    <property type="component" value="Chromosome"/>
</dbReference>
<feature type="signal peptide" evidence="1">
    <location>
        <begin position="1"/>
        <end position="24"/>
    </location>
</feature>
<evidence type="ECO:0000256" key="1">
    <source>
        <dbReference type="SAM" id="SignalP"/>
    </source>
</evidence>
<feature type="chain" id="PRO_5046488968" evidence="1">
    <location>
        <begin position="25"/>
        <end position="236"/>
    </location>
</feature>
<dbReference type="PROSITE" id="PS51257">
    <property type="entry name" value="PROKAR_LIPOPROTEIN"/>
    <property type="match status" value="1"/>
</dbReference>
<keyword evidence="1" id="KW-0732">Signal</keyword>
<accession>A0ABZ2L087</accession>
<proteinExistence type="predicted"/>
<keyword evidence="3" id="KW-1185">Reference proteome</keyword>
<dbReference type="EMBL" id="CP089983">
    <property type="protein sequence ID" value="WXB04356.1"/>
    <property type="molecule type" value="Genomic_DNA"/>
</dbReference>
<evidence type="ECO:0000313" key="2">
    <source>
        <dbReference type="EMBL" id="WXB04356.1"/>
    </source>
</evidence>
<dbReference type="RefSeq" id="WP_394833995.1">
    <property type="nucleotide sequence ID" value="NZ_CP089929.1"/>
</dbReference>
<sequence>MRRFAVISLASAMAAAACSLSQFSAEFGRDPVADAGSDGAPGCKASIFCDDFDGAQPYVKWDDAPPPPGSAISIDTTKSVSSPNSLRLQCGKDRVCHLQKTLPKIDRMRIEFDVLLVTAPPVPRTIWSFSFDQSDESIEVRHLADHMEFAICARSGCWADGSIGTATSSFQHVRVDVIFGDAGHIDVFVDGNRRIANAQPVPRSTFERGVFYLGAAFPDPGTPSDIHVDNFAISAL</sequence>
<name>A0ABZ2L087_9BACT</name>
<evidence type="ECO:0000313" key="3">
    <source>
        <dbReference type="Proteomes" id="UP001374803"/>
    </source>
</evidence>
<gene>
    <name evidence="2" type="ORF">LVJ94_46565</name>
</gene>
<reference evidence="2" key="1">
    <citation type="submission" date="2021-12" db="EMBL/GenBank/DDBJ databases">
        <title>Discovery of the Pendulisporaceae a myxobacterial family with distinct sporulation behavior and unique specialized metabolism.</title>
        <authorList>
            <person name="Garcia R."/>
            <person name="Popoff A."/>
            <person name="Bader C.D."/>
            <person name="Loehr J."/>
            <person name="Walesch S."/>
            <person name="Walt C."/>
            <person name="Boldt J."/>
            <person name="Bunk B."/>
            <person name="Haeckl F.J.F.P.J."/>
            <person name="Gunesch A.P."/>
            <person name="Birkelbach J."/>
            <person name="Nuebel U."/>
            <person name="Pietschmann T."/>
            <person name="Bach T."/>
            <person name="Mueller R."/>
        </authorList>
    </citation>
    <scope>NUCLEOTIDE SEQUENCE</scope>
    <source>
        <strain evidence="2">MSr11367</strain>
    </source>
</reference>
<protein>
    <submittedName>
        <fullName evidence="2">Uncharacterized protein</fullName>
    </submittedName>
</protein>